<dbReference type="Pfam" id="PF00196">
    <property type="entry name" value="GerE"/>
    <property type="match status" value="1"/>
</dbReference>
<dbReference type="SUPFAM" id="SSF46894">
    <property type="entry name" value="C-terminal effector domain of the bipartite response regulators"/>
    <property type="match status" value="1"/>
</dbReference>
<sequence>MMHFFCSEDLQIPLGLSKAFPDIQLLDLAPAANVSSATSIVWFHLRPGQTVAQQMQTLKQKMPSAYFVGMSDLPNDMEALAVFSLMAKGYCNTHAGAEVLLNIAGVIQQGGVWIGESLMQKLLGMPPAPPQLEVVAETWSGVLTGRETEVAKAIAVGASNKQIATQMGITERTVKAHVGAVLDKLKLKNRLQLALLVKDR</sequence>
<dbReference type="InterPro" id="IPR039420">
    <property type="entry name" value="WalR-like"/>
</dbReference>
<evidence type="ECO:0000313" key="3">
    <source>
        <dbReference type="EMBL" id="MFC0348984.1"/>
    </source>
</evidence>
<dbReference type="EMBL" id="JBHLXJ010000004">
    <property type="protein sequence ID" value="MFC0348984.1"/>
    <property type="molecule type" value="Genomic_DNA"/>
</dbReference>
<comment type="caution">
    <text evidence="3">The sequence shown here is derived from an EMBL/GenBank/DDBJ whole genome shotgun (WGS) entry which is preliminary data.</text>
</comment>
<protein>
    <submittedName>
        <fullName evidence="3">LuxR C-terminal-related transcriptional regulator</fullName>
    </submittedName>
</protein>
<dbReference type="PRINTS" id="PR00038">
    <property type="entry name" value="HTHLUXR"/>
</dbReference>
<evidence type="ECO:0000256" key="1">
    <source>
        <dbReference type="ARBA" id="ARBA00023125"/>
    </source>
</evidence>
<dbReference type="PROSITE" id="PS50043">
    <property type="entry name" value="HTH_LUXR_2"/>
    <property type="match status" value="1"/>
</dbReference>
<dbReference type="Gene3D" id="3.40.50.2300">
    <property type="match status" value="1"/>
</dbReference>
<keyword evidence="1" id="KW-0238">DNA-binding</keyword>
<keyword evidence="4" id="KW-1185">Reference proteome</keyword>
<proteinExistence type="predicted"/>
<dbReference type="InterPro" id="IPR016032">
    <property type="entry name" value="Sig_transdc_resp-reg_C-effctor"/>
</dbReference>
<evidence type="ECO:0000313" key="4">
    <source>
        <dbReference type="Proteomes" id="UP001589844"/>
    </source>
</evidence>
<feature type="domain" description="HTH luxR-type" evidence="2">
    <location>
        <begin position="136"/>
        <end position="200"/>
    </location>
</feature>
<dbReference type="RefSeq" id="WP_390210286.1">
    <property type="nucleotide sequence ID" value="NZ_JBHLXJ010000004.1"/>
</dbReference>
<reference evidence="3 4" key="1">
    <citation type="submission" date="2024-09" db="EMBL/GenBank/DDBJ databases">
        <authorList>
            <person name="Sun Q."/>
            <person name="Mori K."/>
        </authorList>
    </citation>
    <scope>NUCLEOTIDE SEQUENCE [LARGE SCALE GENOMIC DNA]</scope>
    <source>
        <strain evidence="3 4">CCM 8677</strain>
    </source>
</reference>
<evidence type="ECO:0000259" key="2">
    <source>
        <dbReference type="PROSITE" id="PS50043"/>
    </source>
</evidence>
<dbReference type="SMART" id="SM00421">
    <property type="entry name" value="HTH_LUXR"/>
    <property type="match status" value="1"/>
</dbReference>
<dbReference type="InterPro" id="IPR000792">
    <property type="entry name" value="Tscrpt_reg_LuxR_C"/>
</dbReference>
<gene>
    <name evidence="3" type="ORF">ACFFJH_04135</name>
</gene>
<dbReference type="PANTHER" id="PTHR43214">
    <property type="entry name" value="TWO-COMPONENT RESPONSE REGULATOR"/>
    <property type="match status" value="1"/>
</dbReference>
<dbReference type="PROSITE" id="PS00622">
    <property type="entry name" value="HTH_LUXR_1"/>
    <property type="match status" value="1"/>
</dbReference>
<dbReference type="Proteomes" id="UP001589844">
    <property type="component" value="Unassembled WGS sequence"/>
</dbReference>
<organism evidence="3 4">
    <name type="scientific">Undibacterium danionis</name>
    <dbReference type="NCBI Taxonomy" id="1812100"/>
    <lineage>
        <taxon>Bacteria</taxon>
        <taxon>Pseudomonadati</taxon>
        <taxon>Pseudomonadota</taxon>
        <taxon>Betaproteobacteria</taxon>
        <taxon>Burkholderiales</taxon>
        <taxon>Oxalobacteraceae</taxon>
        <taxon>Undibacterium</taxon>
    </lineage>
</organism>
<name>A0ABV6IAZ3_9BURK</name>
<dbReference type="CDD" id="cd06170">
    <property type="entry name" value="LuxR_C_like"/>
    <property type="match status" value="1"/>
</dbReference>
<accession>A0ABV6IAZ3</accession>